<dbReference type="GO" id="GO:0005524">
    <property type="term" value="F:ATP binding"/>
    <property type="evidence" value="ECO:0007669"/>
    <property type="project" value="UniProtKB-UniRule"/>
</dbReference>
<sequence length="798" mass="89562">MRVSYNWLKEYIDFNLTPEELAELLTQAGLEVDVIEYPGKGLEDIVIGEIKEITKHPNADKLSVTRVDVGNEELEIVCGAKNIFEGAKVPVAKIGVTLPNGMKIGKVKLRGVASNGMICSEDELGLKEERQAGVMIIDKDCKPGDSFVKIMGLDDAILVLDLTPNYAHCLSMIGVAREVAARIGKPLKKPEIKINETGPLVTELAAVEIKDPDLCPRYTARVIRGVKVGESPEWLKQRLLAAGMRPINNIVDVTNYVLMEMGQPLHAFDYDKVKDHKIIVRRAEDEEKIVTLDEKERQLDSNVLVICDSKEPICIAGVMGGANSEVTEETTTVLLESAYFNPISIRKTARRYGISSEASYRFERGVDIEAVIDASNRAAQLIQELAGGEIATGIIDIYPKPVKLLEIRLRTHRVNEILGTQLTRDEIAEMLNRLGFTTKVVDDDLDVTIPTYRGDVVREVDLIEEVARLYGYDNIPGQLPVGESRVGKLTRSQLLEDQTREFMNAVGFNETQNFSFINPKVYDMINLNPDHEWRNSIKLKNPISEEYAVMRRTLISDLLKVVSFNVKRRMDKIQIFELARVYIPTDDLLPYEPRMLAGAVMGVLENDQWNQNAGGFFYLKGILDAYANKFGLGELIYEKAQHDSFHPGRTALIKAKGEEIGYLGEIHPDVLANYDLKDRVTVFELNFEKIVELSSAERRFTELPKYPALTRDIALLVDEGVSVQSIKEVIRTTGAEYLESVELFDLYHGEQVPQGKKSVAFAMVYRAKDRTLTDEEVNAIIDQLLTRLKDELGAEIRG</sequence>
<dbReference type="SUPFAM" id="SSF54991">
    <property type="entry name" value="Anticodon-binding domain of PheRS"/>
    <property type="match status" value="1"/>
</dbReference>
<dbReference type="EMBL" id="CP016379">
    <property type="protein sequence ID" value="AZR73668.1"/>
    <property type="molecule type" value="Genomic_DNA"/>
</dbReference>
<dbReference type="InterPro" id="IPR033714">
    <property type="entry name" value="tRNA_bind_bactPheRS"/>
</dbReference>
<dbReference type="RefSeq" id="WP_127017013.1">
    <property type="nucleotide sequence ID" value="NZ_CP016379.1"/>
</dbReference>
<dbReference type="GO" id="GO:0000287">
    <property type="term" value="F:magnesium ion binding"/>
    <property type="evidence" value="ECO:0007669"/>
    <property type="project" value="UniProtKB-UniRule"/>
</dbReference>
<dbReference type="AlphaFoldDB" id="A0A3Q9HR08"/>
<dbReference type="Gene3D" id="3.30.930.10">
    <property type="entry name" value="Bira Bifunctional Protein, Domain 2"/>
    <property type="match status" value="1"/>
</dbReference>
<keyword evidence="10 15" id="KW-0460">Magnesium</keyword>
<dbReference type="InterPro" id="IPR020825">
    <property type="entry name" value="Phe-tRNA_synthase-like_B3/B4"/>
</dbReference>
<dbReference type="GO" id="GO:0009328">
    <property type="term" value="C:phenylalanine-tRNA ligase complex"/>
    <property type="evidence" value="ECO:0007669"/>
    <property type="project" value="TreeGrafter"/>
</dbReference>
<dbReference type="InterPro" id="IPR012340">
    <property type="entry name" value="NA-bd_OB-fold"/>
</dbReference>
<feature type="domain" description="TRNA-binding" evidence="17">
    <location>
        <begin position="39"/>
        <end position="148"/>
    </location>
</feature>
<dbReference type="SMART" id="SM00896">
    <property type="entry name" value="FDX-ACB"/>
    <property type="match status" value="1"/>
</dbReference>
<dbReference type="GO" id="GO:0016740">
    <property type="term" value="F:transferase activity"/>
    <property type="evidence" value="ECO:0007669"/>
    <property type="project" value="UniProtKB-ARBA"/>
</dbReference>
<proteinExistence type="inferred from homology"/>
<dbReference type="InterPro" id="IPR004532">
    <property type="entry name" value="Phe-tRNA-ligase_IIc_bsu_bact"/>
</dbReference>
<dbReference type="NCBIfam" id="TIGR00472">
    <property type="entry name" value="pheT_bact"/>
    <property type="match status" value="1"/>
</dbReference>
<dbReference type="InterPro" id="IPR036690">
    <property type="entry name" value="Fdx_antiC-bd_sf"/>
</dbReference>
<feature type="domain" description="FDX-ACB" evidence="18">
    <location>
        <begin position="704"/>
        <end position="797"/>
    </location>
</feature>
<dbReference type="FunFam" id="3.30.56.10:FF:000002">
    <property type="entry name" value="Phenylalanine--tRNA ligase beta subunit"/>
    <property type="match status" value="1"/>
</dbReference>
<dbReference type="PROSITE" id="PS51483">
    <property type="entry name" value="B5"/>
    <property type="match status" value="1"/>
</dbReference>
<evidence type="ECO:0000259" key="19">
    <source>
        <dbReference type="PROSITE" id="PS51483"/>
    </source>
</evidence>
<dbReference type="Gene3D" id="2.40.50.140">
    <property type="entry name" value="Nucleic acid-binding proteins"/>
    <property type="match status" value="1"/>
</dbReference>
<dbReference type="CDD" id="cd00769">
    <property type="entry name" value="PheRS_beta_core"/>
    <property type="match status" value="1"/>
</dbReference>
<dbReference type="Gene3D" id="3.30.56.10">
    <property type="match status" value="2"/>
</dbReference>
<evidence type="ECO:0000256" key="2">
    <source>
        <dbReference type="ARBA" id="ARBA00008653"/>
    </source>
</evidence>
<dbReference type="FunFam" id="3.50.40.10:FF:000001">
    <property type="entry name" value="Phenylalanine--tRNA ligase beta subunit"/>
    <property type="match status" value="1"/>
</dbReference>
<dbReference type="Pfam" id="PF03484">
    <property type="entry name" value="B5"/>
    <property type="match status" value="1"/>
</dbReference>
<comment type="catalytic activity">
    <reaction evidence="14 15">
        <text>tRNA(Phe) + L-phenylalanine + ATP = L-phenylalanyl-tRNA(Phe) + AMP + diphosphate + H(+)</text>
        <dbReference type="Rhea" id="RHEA:19413"/>
        <dbReference type="Rhea" id="RHEA-COMP:9668"/>
        <dbReference type="Rhea" id="RHEA-COMP:9699"/>
        <dbReference type="ChEBI" id="CHEBI:15378"/>
        <dbReference type="ChEBI" id="CHEBI:30616"/>
        <dbReference type="ChEBI" id="CHEBI:33019"/>
        <dbReference type="ChEBI" id="CHEBI:58095"/>
        <dbReference type="ChEBI" id="CHEBI:78442"/>
        <dbReference type="ChEBI" id="CHEBI:78531"/>
        <dbReference type="ChEBI" id="CHEBI:456215"/>
        <dbReference type="EC" id="6.1.1.20"/>
    </reaction>
</comment>
<dbReference type="SUPFAM" id="SSF50249">
    <property type="entry name" value="Nucleic acid-binding proteins"/>
    <property type="match status" value="1"/>
</dbReference>
<dbReference type="FunFam" id="2.40.50.140:FF:000045">
    <property type="entry name" value="Phenylalanine--tRNA ligase beta subunit"/>
    <property type="match status" value="1"/>
</dbReference>
<dbReference type="Pfam" id="PF03147">
    <property type="entry name" value="FDX-ACB"/>
    <property type="match status" value="1"/>
</dbReference>
<feature type="binding site" evidence="15">
    <location>
        <position position="464"/>
    </location>
    <ligand>
        <name>Mg(2+)</name>
        <dbReference type="ChEBI" id="CHEBI:18420"/>
        <note>shared with alpha subunit</note>
    </ligand>
</feature>
<keyword evidence="7 15" id="KW-0479">Metal-binding</keyword>
<evidence type="ECO:0000256" key="16">
    <source>
        <dbReference type="PROSITE-ProRule" id="PRU00209"/>
    </source>
</evidence>
<evidence type="ECO:0000259" key="18">
    <source>
        <dbReference type="PROSITE" id="PS51447"/>
    </source>
</evidence>
<dbReference type="SMART" id="SM00874">
    <property type="entry name" value="B5"/>
    <property type="match status" value="1"/>
</dbReference>
<dbReference type="OrthoDB" id="9805455at2"/>
<keyword evidence="5 16" id="KW-0820">tRNA-binding</keyword>
<dbReference type="NCBIfam" id="NF045760">
    <property type="entry name" value="YtpR"/>
    <property type="match status" value="1"/>
</dbReference>
<dbReference type="InterPro" id="IPR005147">
    <property type="entry name" value="tRNA_synthase_B5-dom"/>
</dbReference>
<evidence type="ECO:0000256" key="6">
    <source>
        <dbReference type="ARBA" id="ARBA00022598"/>
    </source>
</evidence>
<feature type="binding site" evidence="15">
    <location>
        <position position="465"/>
    </location>
    <ligand>
        <name>Mg(2+)</name>
        <dbReference type="ChEBI" id="CHEBI:18420"/>
        <note>shared with alpha subunit</note>
    </ligand>
</feature>
<evidence type="ECO:0000313" key="20">
    <source>
        <dbReference type="EMBL" id="AZR73668.1"/>
    </source>
</evidence>
<dbReference type="SUPFAM" id="SSF46955">
    <property type="entry name" value="Putative DNA-binding domain"/>
    <property type="match status" value="1"/>
</dbReference>
<comment type="cofactor">
    <cofactor evidence="15">
        <name>Mg(2+)</name>
        <dbReference type="ChEBI" id="CHEBI:18420"/>
    </cofactor>
    <text evidence="15">Binds 2 magnesium ions per tetramer.</text>
</comment>
<dbReference type="EC" id="6.1.1.20" evidence="15"/>
<dbReference type="InterPro" id="IPR045060">
    <property type="entry name" value="Phe-tRNA-ligase_IIc_bsu"/>
</dbReference>
<dbReference type="InterPro" id="IPR041616">
    <property type="entry name" value="PheRS_beta_core"/>
</dbReference>
<dbReference type="CDD" id="cd02796">
    <property type="entry name" value="tRNA_bind_bactPheRS"/>
    <property type="match status" value="1"/>
</dbReference>
<reference evidence="20 21" key="1">
    <citation type="submission" date="2016-07" db="EMBL/GenBank/DDBJ databases">
        <title>Genome and transcriptome analysis of iron-reducing fermentative bacteria Anoxybacter fermentans.</title>
        <authorList>
            <person name="Zeng X."/>
            <person name="Shao Z."/>
        </authorList>
    </citation>
    <scope>NUCLEOTIDE SEQUENCE [LARGE SCALE GENOMIC DNA]</scope>
    <source>
        <strain evidence="20 21">DY22613</strain>
    </source>
</reference>
<dbReference type="InterPro" id="IPR005146">
    <property type="entry name" value="B3/B4_tRNA-bd"/>
</dbReference>
<organism evidence="20 21">
    <name type="scientific">Anoxybacter fermentans</name>
    <dbReference type="NCBI Taxonomy" id="1323375"/>
    <lineage>
        <taxon>Bacteria</taxon>
        <taxon>Bacillati</taxon>
        <taxon>Bacillota</taxon>
        <taxon>Clostridia</taxon>
        <taxon>Halanaerobiales</taxon>
        <taxon>Anoxybacter</taxon>
    </lineage>
</organism>
<dbReference type="Pfam" id="PF03483">
    <property type="entry name" value="B3_4"/>
    <property type="match status" value="1"/>
</dbReference>
<dbReference type="Pfam" id="PF17759">
    <property type="entry name" value="tRNA_synthFbeta"/>
    <property type="match status" value="1"/>
</dbReference>
<dbReference type="KEGG" id="aft:BBF96_09885"/>
<keyword evidence="13 15" id="KW-0030">Aminoacyl-tRNA synthetase</keyword>
<dbReference type="PANTHER" id="PTHR10947:SF0">
    <property type="entry name" value="PHENYLALANINE--TRNA LIGASE BETA SUBUNIT"/>
    <property type="match status" value="1"/>
</dbReference>
<dbReference type="Gene3D" id="3.30.70.380">
    <property type="entry name" value="Ferrodoxin-fold anticodon-binding domain"/>
    <property type="match status" value="1"/>
</dbReference>
<evidence type="ECO:0000256" key="14">
    <source>
        <dbReference type="ARBA" id="ARBA00049255"/>
    </source>
</evidence>
<evidence type="ECO:0000256" key="15">
    <source>
        <dbReference type="HAMAP-Rule" id="MF_00283"/>
    </source>
</evidence>
<dbReference type="Gene3D" id="3.50.40.10">
    <property type="entry name" value="Phenylalanyl-trna Synthetase, Chain B, domain 3"/>
    <property type="match status" value="1"/>
</dbReference>
<keyword evidence="12 15" id="KW-0648">Protein biosynthesis</keyword>
<evidence type="ECO:0000256" key="9">
    <source>
        <dbReference type="ARBA" id="ARBA00022840"/>
    </source>
</evidence>
<evidence type="ECO:0000256" key="13">
    <source>
        <dbReference type="ARBA" id="ARBA00023146"/>
    </source>
</evidence>
<evidence type="ECO:0000256" key="5">
    <source>
        <dbReference type="ARBA" id="ARBA00022555"/>
    </source>
</evidence>
<evidence type="ECO:0000256" key="3">
    <source>
        <dbReference type="ARBA" id="ARBA00011209"/>
    </source>
</evidence>
<evidence type="ECO:0000256" key="4">
    <source>
        <dbReference type="ARBA" id="ARBA00022490"/>
    </source>
</evidence>
<evidence type="ECO:0000256" key="11">
    <source>
        <dbReference type="ARBA" id="ARBA00022884"/>
    </source>
</evidence>
<evidence type="ECO:0000256" key="12">
    <source>
        <dbReference type="ARBA" id="ARBA00022917"/>
    </source>
</evidence>
<dbReference type="GO" id="GO:0140096">
    <property type="term" value="F:catalytic activity, acting on a protein"/>
    <property type="evidence" value="ECO:0007669"/>
    <property type="project" value="UniProtKB-ARBA"/>
</dbReference>
<dbReference type="GO" id="GO:0000049">
    <property type="term" value="F:tRNA binding"/>
    <property type="evidence" value="ECO:0007669"/>
    <property type="project" value="UniProtKB-UniRule"/>
</dbReference>
<keyword evidence="9 15" id="KW-0067">ATP-binding</keyword>
<feature type="binding site" evidence="15">
    <location>
        <position position="455"/>
    </location>
    <ligand>
        <name>Mg(2+)</name>
        <dbReference type="ChEBI" id="CHEBI:18420"/>
        <note>shared with alpha subunit</note>
    </ligand>
</feature>
<dbReference type="Pfam" id="PF01588">
    <property type="entry name" value="tRNA_bind"/>
    <property type="match status" value="1"/>
</dbReference>
<comment type="subunit">
    <text evidence="3 15">Tetramer of two alpha and two beta subunits.</text>
</comment>
<keyword evidence="11 16" id="KW-0694">RNA-binding</keyword>
<dbReference type="PROSITE" id="PS51447">
    <property type="entry name" value="FDX_ACB"/>
    <property type="match status" value="1"/>
</dbReference>
<evidence type="ECO:0000313" key="21">
    <source>
        <dbReference type="Proteomes" id="UP000267250"/>
    </source>
</evidence>
<evidence type="ECO:0000256" key="7">
    <source>
        <dbReference type="ARBA" id="ARBA00022723"/>
    </source>
</evidence>
<dbReference type="GO" id="GO:0004826">
    <property type="term" value="F:phenylalanine-tRNA ligase activity"/>
    <property type="evidence" value="ECO:0007669"/>
    <property type="project" value="UniProtKB-UniRule"/>
</dbReference>
<dbReference type="InterPro" id="IPR045864">
    <property type="entry name" value="aa-tRNA-synth_II/BPL/LPL"/>
</dbReference>
<dbReference type="Proteomes" id="UP000267250">
    <property type="component" value="Chromosome"/>
</dbReference>
<name>A0A3Q9HR08_9FIRM</name>
<dbReference type="PROSITE" id="PS50886">
    <property type="entry name" value="TRBD"/>
    <property type="match status" value="1"/>
</dbReference>
<gene>
    <name evidence="15" type="primary">pheT</name>
    <name evidence="20" type="ORF">BBF96_09885</name>
</gene>
<dbReference type="GO" id="GO:0006432">
    <property type="term" value="P:phenylalanyl-tRNA aminoacylation"/>
    <property type="evidence" value="ECO:0007669"/>
    <property type="project" value="UniProtKB-UniRule"/>
</dbReference>
<dbReference type="HAMAP" id="MF_00283">
    <property type="entry name" value="Phe_tRNA_synth_beta1"/>
    <property type="match status" value="1"/>
</dbReference>
<feature type="binding site" evidence="15">
    <location>
        <position position="461"/>
    </location>
    <ligand>
        <name>Mg(2+)</name>
        <dbReference type="ChEBI" id="CHEBI:18420"/>
        <note>shared with alpha subunit</note>
    </ligand>
</feature>
<dbReference type="InterPro" id="IPR009061">
    <property type="entry name" value="DNA-bd_dom_put_sf"/>
</dbReference>
<comment type="subcellular location">
    <subcellularLocation>
        <location evidence="1 15">Cytoplasm</location>
    </subcellularLocation>
</comment>
<keyword evidence="8 15" id="KW-0547">Nucleotide-binding</keyword>
<evidence type="ECO:0000256" key="1">
    <source>
        <dbReference type="ARBA" id="ARBA00004496"/>
    </source>
</evidence>
<keyword evidence="4 15" id="KW-0963">Cytoplasm</keyword>
<comment type="similarity">
    <text evidence="2 15">Belongs to the phenylalanyl-tRNA synthetase beta subunit family. Type 1 subfamily.</text>
</comment>
<evidence type="ECO:0000259" key="17">
    <source>
        <dbReference type="PROSITE" id="PS50886"/>
    </source>
</evidence>
<evidence type="ECO:0000256" key="8">
    <source>
        <dbReference type="ARBA" id="ARBA00022741"/>
    </source>
</evidence>
<dbReference type="PANTHER" id="PTHR10947">
    <property type="entry name" value="PHENYLALANYL-TRNA SYNTHETASE BETA CHAIN AND LEUCINE-RICH REPEAT-CONTAINING PROTEIN 47"/>
    <property type="match status" value="1"/>
</dbReference>
<keyword evidence="6 15" id="KW-0436">Ligase</keyword>
<dbReference type="SUPFAM" id="SSF56037">
    <property type="entry name" value="PheT/TilS domain"/>
    <property type="match status" value="1"/>
</dbReference>
<evidence type="ECO:0000256" key="10">
    <source>
        <dbReference type="ARBA" id="ARBA00022842"/>
    </source>
</evidence>
<dbReference type="InterPro" id="IPR005121">
    <property type="entry name" value="Fdx_antiC-bd"/>
</dbReference>
<dbReference type="InterPro" id="IPR002547">
    <property type="entry name" value="tRNA-bd_dom"/>
</dbReference>
<dbReference type="SMART" id="SM00873">
    <property type="entry name" value="B3_4"/>
    <property type="match status" value="1"/>
</dbReference>
<dbReference type="SUPFAM" id="SSF55681">
    <property type="entry name" value="Class II aaRS and biotin synthetases"/>
    <property type="match status" value="1"/>
</dbReference>
<protein>
    <recommendedName>
        <fullName evidence="15">Phenylalanine--tRNA ligase beta subunit</fullName>
        <ecNumber evidence="15">6.1.1.20</ecNumber>
    </recommendedName>
    <alternativeName>
        <fullName evidence="15">Phenylalanyl-tRNA synthetase beta subunit</fullName>
        <shortName evidence="15">PheRS</shortName>
    </alternativeName>
</protein>
<feature type="domain" description="B5" evidence="19">
    <location>
        <begin position="402"/>
        <end position="477"/>
    </location>
</feature>
<keyword evidence="21" id="KW-1185">Reference proteome</keyword>
<accession>A0A3Q9HR08</accession>
<dbReference type="FunFam" id="3.30.70.380:FF:000001">
    <property type="entry name" value="Phenylalanine--tRNA ligase beta subunit"/>
    <property type="match status" value="1"/>
</dbReference>